<dbReference type="AlphaFoldDB" id="A0A0F9VGK9"/>
<reference evidence="2" key="1">
    <citation type="journal article" date="2015" name="Nature">
        <title>Complex archaea that bridge the gap between prokaryotes and eukaryotes.</title>
        <authorList>
            <person name="Spang A."/>
            <person name="Saw J.H."/>
            <person name="Jorgensen S.L."/>
            <person name="Zaremba-Niedzwiedzka K."/>
            <person name="Martijn J."/>
            <person name="Lind A.E."/>
            <person name="van Eijk R."/>
            <person name="Schleper C."/>
            <person name="Guy L."/>
            <person name="Ettema T.J."/>
        </authorList>
    </citation>
    <scope>NUCLEOTIDE SEQUENCE</scope>
</reference>
<name>A0A0F9VGK9_9ZZZZ</name>
<feature type="region of interest" description="Disordered" evidence="1">
    <location>
        <begin position="31"/>
        <end position="50"/>
    </location>
</feature>
<comment type="caution">
    <text evidence="2">The sequence shown here is derived from an EMBL/GenBank/DDBJ whole genome shotgun (WGS) entry which is preliminary data.</text>
</comment>
<gene>
    <name evidence="2" type="ORF">LCGC14_0408980</name>
</gene>
<evidence type="ECO:0000256" key="1">
    <source>
        <dbReference type="SAM" id="MobiDB-lite"/>
    </source>
</evidence>
<evidence type="ECO:0000313" key="2">
    <source>
        <dbReference type="EMBL" id="KKN72656.1"/>
    </source>
</evidence>
<feature type="compositionally biased region" description="Basic and acidic residues" evidence="1">
    <location>
        <begin position="35"/>
        <end position="50"/>
    </location>
</feature>
<proteinExistence type="predicted"/>
<dbReference type="EMBL" id="LAZR01000358">
    <property type="protein sequence ID" value="KKN72656.1"/>
    <property type="molecule type" value="Genomic_DNA"/>
</dbReference>
<accession>A0A0F9VGK9</accession>
<sequence>MTSEKAISTRGLIESDLGPLRRFTGILDSMPQETKTYKKDPTDETEVGRDSTRVSFNMKDIDVKEAVEPYHFPIYTVNIGQSNRKKSRWGVMSEGVKSDRSVGFNNIADQQYTPEQLDPSNANYVKPSDRMDMKDCIGKRIGWVLCDNEDGRPGKEELFDGRANEGKGGDVPTAAWTVYEIEGVGVSGGGGGSNALDLAIGMLNGSTLAEFNPKALDNPAIRADVKLLQSISMPPSAPTSFANTMVSTGKFTVDGEGTYHKV</sequence>
<protein>
    <submittedName>
        <fullName evidence="2">Uncharacterized protein</fullName>
    </submittedName>
</protein>
<organism evidence="2">
    <name type="scientific">marine sediment metagenome</name>
    <dbReference type="NCBI Taxonomy" id="412755"/>
    <lineage>
        <taxon>unclassified sequences</taxon>
        <taxon>metagenomes</taxon>
        <taxon>ecological metagenomes</taxon>
    </lineage>
</organism>